<protein>
    <submittedName>
        <fullName evidence="4">DUF2800 domain-containing protein</fullName>
    </submittedName>
</protein>
<evidence type="ECO:0000313" key="4">
    <source>
        <dbReference type="EMBL" id="WCG23468.1"/>
    </source>
</evidence>
<dbReference type="GO" id="GO:0004386">
    <property type="term" value="F:helicase activity"/>
    <property type="evidence" value="ECO:0007669"/>
    <property type="project" value="UniProtKB-KW"/>
</dbReference>
<keyword evidence="1" id="KW-0547">Nucleotide-binding</keyword>
<keyword evidence="2" id="KW-0347">Helicase</keyword>
<accession>A0AAE9XNL8</accession>
<dbReference type="InterPro" id="IPR021229">
    <property type="entry name" value="DUF2800"/>
</dbReference>
<name>A0AAE9XNL8_9ENTE</name>
<dbReference type="RefSeq" id="WP_272163683.1">
    <property type="nucleotide sequence ID" value="NZ_CP116507.1"/>
</dbReference>
<dbReference type="EMBL" id="CP116507">
    <property type="protein sequence ID" value="WCG23468.1"/>
    <property type="molecule type" value="Genomic_DNA"/>
</dbReference>
<keyword evidence="3" id="KW-0067">ATP-binding</keyword>
<dbReference type="Proteomes" id="UP001179600">
    <property type="component" value="Chromosome"/>
</dbReference>
<dbReference type="GO" id="GO:0005524">
    <property type="term" value="F:ATP binding"/>
    <property type="evidence" value="ECO:0007669"/>
    <property type="project" value="UniProtKB-KW"/>
</dbReference>
<evidence type="ECO:0000256" key="3">
    <source>
        <dbReference type="ARBA" id="ARBA00022840"/>
    </source>
</evidence>
<dbReference type="AlphaFoldDB" id="A0AAE9XNL8"/>
<gene>
    <name evidence="4" type="ORF">PML95_04365</name>
</gene>
<dbReference type="Gene3D" id="3.90.320.10">
    <property type="match status" value="1"/>
</dbReference>
<proteinExistence type="predicted"/>
<dbReference type="Pfam" id="PF10926">
    <property type="entry name" value="DUF2800"/>
    <property type="match status" value="1"/>
</dbReference>
<dbReference type="InterPro" id="IPR011604">
    <property type="entry name" value="PDDEXK-like_dom_sf"/>
</dbReference>
<evidence type="ECO:0000313" key="5">
    <source>
        <dbReference type="Proteomes" id="UP001179600"/>
    </source>
</evidence>
<organism evidence="4 5">
    <name type="scientific">Vagococcus lutrae</name>
    <dbReference type="NCBI Taxonomy" id="81947"/>
    <lineage>
        <taxon>Bacteria</taxon>
        <taxon>Bacillati</taxon>
        <taxon>Bacillota</taxon>
        <taxon>Bacilli</taxon>
        <taxon>Lactobacillales</taxon>
        <taxon>Enterococcaceae</taxon>
        <taxon>Vagococcus</taxon>
    </lineage>
</organism>
<sequence>MTKHAILSASGAHRWMNCTPSARLELEFDDSSGEAAKEGTAAHELGEHKLREVLKIPTKKPTSIYDSEEMERYTDEYVQFILEELAVVKQVTKDPLLLIEQRLDFSNYVPEGFGTGDCVIVADDVVHVIDFKYGQGVLVEAENNPQMMLYALGALNLFDAIYDINVVKMTIYQPRRENISTFEIPKTNLIDWAENTLKPKAELAFKGDGEFKPGEWCRFCRASVECRARAEEILKVAKFEFKKPPLLTDDEIAEILLHVNDLAKWANEIFAYATNAAVQQGKQWEGFKVVEGRSNRKYTDEEAVAEAAKKAGYEDIYKQSLLTITNMEKLMGKKKFNEVLGDFIIKPSGKPTLVPVSDKRPEINISTAKNEFMEEK</sequence>
<keyword evidence="2" id="KW-0378">Hydrolase</keyword>
<evidence type="ECO:0000256" key="1">
    <source>
        <dbReference type="ARBA" id="ARBA00022741"/>
    </source>
</evidence>
<evidence type="ECO:0000256" key="2">
    <source>
        <dbReference type="ARBA" id="ARBA00022806"/>
    </source>
</evidence>
<reference evidence="4" key="1">
    <citation type="submission" date="2023-01" db="EMBL/GenBank/DDBJ databases">
        <title>Oxazolidinone resistance genes in florfenicol resistant enterococci from beef cattle and veal calves at slaughter.</title>
        <authorList>
            <person name="Biggel M."/>
        </authorList>
    </citation>
    <scope>NUCLEOTIDE SEQUENCE</scope>
    <source>
        <strain evidence="4">K204-1</strain>
    </source>
</reference>